<comment type="caution">
    <text evidence="2">The sequence shown here is derived from an EMBL/GenBank/DDBJ whole genome shotgun (WGS) entry which is preliminary data.</text>
</comment>
<proteinExistence type="predicted"/>
<accession>A0ABM8ZNF2</accession>
<sequence>MNKFATLINIAKRKSVIDETSNWSNGSSTYLQEIVNEVDEVIEEIPKQRTCYLETELGDVLWDYLNMVIALEKEQGISLESVLARACEKYDERVSGIENGVAWEAIKKIQNQKLAEEQLTTLARKNKAS</sequence>
<dbReference type="Proteomes" id="UP000838160">
    <property type="component" value="Unassembled WGS sequence"/>
</dbReference>
<name>A0ABM8ZNF2_9VIBR</name>
<dbReference type="InterPro" id="IPR004518">
    <property type="entry name" value="MazG-like_dom"/>
</dbReference>
<feature type="domain" description="NTP pyrophosphohydrolase MazG-like" evidence="1">
    <location>
        <begin position="27"/>
        <end position="93"/>
    </location>
</feature>
<evidence type="ECO:0000313" key="3">
    <source>
        <dbReference type="Proteomes" id="UP000838160"/>
    </source>
</evidence>
<gene>
    <name evidence="2" type="ORF">VHP8226_03819</name>
</gene>
<organism evidence="2 3">
    <name type="scientific">Vibrio hippocampi</name>
    <dbReference type="NCBI Taxonomy" id="654686"/>
    <lineage>
        <taxon>Bacteria</taxon>
        <taxon>Pseudomonadati</taxon>
        <taxon>Pseudomonadota</taxon>
        <taxon>Gammaproteobacteria</taxon>
        <taxon>Vibrionales</taxon>
        <taxon>Vibrionaceae</taxon>
        <taxon>Vibrio</taxon>
    </lineage>
</organism>
<protein>
    <recommendedName>
        <fullName evidence="1">NTP pyrophosphohydrolase MazG-like domain-containing protein</fullName>
    </recommendedName>
</protein>
<evidence type="ECO:0000313" key="2">
    <source>
        <dbReference type="EMBL" id="CAH0530091.1"/>
    </source>
</evidence>
<keyword evidence="3" id="KW-1185">Reference proteome</keyword>
<dbReference type="SUPFAM" id="SSF101386">
    <property type="entry name" value="all-alpha NTP pyrophosphatases"/>
    <property type="match status" value="1"/>
</dbReference>
<dbReference type="Pfam" id="PF03819">
    <property type="entry name" value="MazG"/>
    <property type="match status" value="1"/>
</dbReference>
<reference evidence="2" key="1">
    <citation type="submission" date="2021-12" db="EMBL/GenBank/DDBJ databases">
        <authorList>
            <person name="Rodrigo-Torres L."/>
            <person name="Arahal R. D."/>
            <person name="Lucena T."/>
        </authorList>
    </citation>
    <scope>NUCLEOTIDE SEQUENCE</scope>
    <source>
        <strain evidence="2">CECT 8226</strain>
    </source>
</reference>
<dbReference type="EMBL" id="CAKLCM010000003">
    <property type="protein sequence ID" value="CAH0530091.1"/>
    <property type="molecule type" value="Genomic_DNA"/>
</dbReference>
<dbReference type="RefSeq" id="WP_237486603.1">
    <property type="nucleotide sequence ID" value="NZ_CAKLCM010000003.1"/>
</dbReference>
<evidence type="ECO:0000259" key="1">
    <source>
        <dbReference type="Pfam" id="PF03819"/>
    </source>
</evidence>
<dbReference type="Gene3D" id="1.10.287.1080">
    <property type="entry name" value="MazG-like"/>
    <property type="match status" value="1"/>
</dbReference>